<dbReference type="NCBIfam" id="TIGR00199">
    <property type="entry name" value="PncC_domain"/>
    <property type="match status" value="1"/>
</dbReference>
<protein>
    <submittedName>
        <fullName evidence="3">CinA family protein</fullName>
    </submittedName>
</protein>
<evidence type="ECO:0000256" key="1">
    <source>
        <dbReference type="SAM" id="MobiDB-lite"/>
    </source>
</evidence>
<dbReference type="Gene3D" id="3.90.950.20">
    <property type="entry name" value="CinA-like"/>
    <property type="match status" value="1"/>
</dbReference>
<comment type="caution">
    <text evidence="3">The sequence shown here is derived from an EMBL/GenBank/DDBJ whole genome shotgun (WGS) entry which is preliminary data.</text>
</comment>
<reference evidence="3 4" key="1">
    <citation type="submission" date="2018-11" db="EMBL/GenBank/DDBJ databases">
        <authorList>
            <person name="Li F."/>
        </authorList>
    </citation>
    <scope>NUCLEOTIDE SEQUENCE [LARGE SCALE GENOMIC DNA]</scope>
    <source>
        <strain evidence="3 4">Gsoil 818</strain>
    </source>
</reference>
<dbReference type="Pfam" id="PF02464">
    <property type="entry name" value="CinA"/>
    <property type="match status" value="1"/>
</dbReference>
<proteinExistence type="predicted"/>
<dbReference type="SUPFAM" id="SSF142433">
    <property type="entry name" value="CinA-like"/>
    <property type="match status" value="1"/>
</dbReference>
<feature type="region of interest" description="Disordered" evidence="1">
    <location>
        <begin position="154"/>
        <end position="183"/>
    </location>
</feature>
<sequence>MSEHSRLVASVADLASAHTFRVGVAESLTSGQLAADLGAGPEASTWFRGGVVAYASEVKFAVLGVTPGPVVTERCAREMAEGAASLLGADAVVATTGVGGPDPEEGEPPGRVYVAAYVRGGQTCERLDLSGEPPDVLEQTRVRALALLREAMERSLESVSGPRRPGTGRDGGPAGSPSPATSR</sequence>
<dbReference type="RefSeq" id="WP_123225359.1">
    <property type="nucleotide sequence ID" value="NZ_RJSF01000049.1"/>
</dbReference>
<dbReference type="EMBL" id="RJSF01000049">
    <property type="protein sequence ID" value="RNM11120.1"/>
    <property type="molecule type" value="Genomic_DNA"/>
</dbReference>
<accession>A0A3N0GGF6</accession>
<gene>
    <name evidence="3" type="ORF">EFL26_23545</name>
</gene>
<keyword evidence="4" id="KW-1185">Reference proteome</keyword>
<name>A0A3N0GGF6_9ACTN</name>
<dbReference type="AlphaFoldDB" id="A0A3N0GGF6"/>
<dbReference type="OrthoDB" id="1253990at2"/>
<dbReference type="InterPro" id="IPR008136">
    <property type="entry name" value="CinA_C"/>
</dbReference>
<organism evidence="3 4">
    <name type="scientific">Nocardioides pocheonensis</name>
    <dbReference type="NCBI Taxonomy" id="661485"/>
    <lineage>
        <taxon>Bacteria</taxon>
        <taxon>Bacillati</taxon>
        <taxon>Actinomycetota</taxon>
        <taxon>Actinomycetes</taxon>
        <taxon>Propionibacteriales</taxon>
        <taxon>Nocardioidaceae</taxon>
        <taxon>Nocardioides</taxon>
    </lineage>
</organism>
<feature type="domain" description="CinA C-terminal" evidence="2">
    <location>
        <begin position="6"/>
        <end position="151"/>
    </location>
</feature>
<evidence type="ECO:0000259" key="2">
    <source>
        <dbReference type="Pfam" id="PF02464"/>
    </source>
</evidence>
<dbReference type="InterPro" id="IPR036653">
    <property type="entry name" value="CinA-like_C"/>
</dbReference>
<dbReference type="Proteomes" id="UP000279994">
    <property type="component" value="Unassembled WGS sequence"/>
</dbReference>
<evidence type="ECO:0000313" key="3">
    <source>
        <dbReference type="EMBL" id="RNM11120.1"/>
    </source>
</evidence>
<evidence type="ECO:0000313" key="4">
    <source>
        <dbReference type="Proteomes" id="UP000279994"/>
    </source>
</evidence>